<sequence length="59" mass="7107">MKNRNETYQGYYVTKNELVEKIRELLKTDFDLSFLLQLKKKEVETLIACIRDRVDNLVK</sequence>
<dbReference type="Proteomes" id="UP000650524">
    <property type="component" value="Unassembled WGS sequence"/>
</dbReference>
<reference evidence="1 2" key="1">
    <citation type="submission" date="2020-08" db="EMBL/GenBank/DDBJ databases">
        <title>Bridging the membrane lipid divide: bacteria of the FCB group superphylum have the potential to synthesize archaeal ether lipids.</title>
        <authorList>
            <person name="Villanueva L."/>
            <person name="Von Meijenfeldt F.A.B."/>
            <person name="Westbye A.B."/>
            <person name="Yadav S."/>
            <person name="Hopmans E.C."/>
            <person name="Dutilh B.E."/>
            <person name="Sinninghe Damste J.S."/>
        </authorList>
    </citation>
    <scope>NUCLEOTIDE SEQUENCE [LARGE SCALE GENOMIC DNA]</scope>
    <source>
        <strain evidence="1">NIOZ-UU27</strain>
    </source>
</reference>
<dbReference type="AlphaFoldDB" id="A0A8J6MYB0"/>
<name>A0A8J6MYB0_9DELT</name>
<organism evidence="1 2">
    <name type="scientific">Candidatus Desulfacyla euxinica</name>
    <dbReference type="NCBI Taxonomy" id="2841693"/>
    <lineage>
        <taxon>Bacteria</taxon>
        <taxon>Deltaproteobacteria</taxon>
        <taxon>Candidatus Desulfacyla</taxon>
    </lineage>
</organism>
<evidence type="ECO:0000313" key="1">
    <source>
        <dbReference type="EMBL" id="MBC8175981.1"/>
    </source>
</evidence>
<accession>A0A8J6MYB0</accession>
<protein>
    <submittedName>
        <fullName evidence="1">Uncharacterized protein</fullName>
    </submittedName>
</protein>
<gene>
    <name evidence="1" type="ORF">H8E19_01145</name>
</gene>
<evidence type="ECO:0000313" key="2">
    <source>
        <dbReference type="Proteomes" id="UP000650524"/>
    </source>
</evidence>
<dbReference type="EMBL" id="JACNJD010000065">
    <property type="protein sequence ID" value="MBC8175981.1"/>
    <property type="molecule type" value="Genomic_DNA"/>
</dbReference>
<proteinExistence type="predicted"/>
<comment type="caution">
    <text evidence="1">The sequence shown here is derived from an EMBL/GenBank/DDBJ whole genome shotgun (WGS) entry which is preliminary data.</text>
</comment>